<dbReference type="Proteomes" id="UP001321498">
    <property type="component" value="Chromosome"/>
</dbReference>
<evidence type="ECO:0008006" key="3">
    <source>
        <dbReference type="Google" id="ProtNLM"/>
    </source>
</evidence>
<evidence type="ECO:0000313" key="2">
    <source>
        <dbReference type="Proteomes" id="UP001321498"/>
    </source>
</evidence>
<name>A0ABN6XQE4_9MICO</name>
<dbReference type="RefSeq" id="WP_286276453.1">
    <property type="nucleotide sequence ID" value="NZ_AP027731.1"/>
</dbReference>
<accession>A0ABN6XQE4</accession>
<organism evidence="1 2">
    <name type="scientific">Naasia aerilata</name>
    <dbReference type="NCBI Taxonomy" id="1162966"/>
    <lineage>
        <taxon>Bacteria</taxon>
        <taxon>Bacillati</taxon>
        <taxon>Actinomycetota</taxon>
        <taxon>Actinomycetes</taxon>
        <taxon>Micrococcales</taxon>
        <taxon>Microbacteriaceae</taxon>
        <taxon>Naasia</taxon>
    </lineage>
</organism>
<reference evidence="2" key="1">
    <citation type="journal article" date="2019" name="Int. J. Syst. Evol. Microbiol.">
        <title>The Global Catalogue of Microorganisms (GCM) 10K type strain sequencing project: providing services to taxonomists for standard genome sequencing and annotation.</title>
        <authorList>
            <consortium name="The Broad Institute Genomics Platform"/>
            <consortium name="The Broad Institute Genome Sequencing Center for Infectious Disease"/>
            <person name="Wu L."/>
            <person name="Ma J."/>
        </authorList>
    </citation>
    <scope>NUCLEOTIDE SEQUENCE [LARGE SCALE GENOMIC DNA]</scope>
    <source>
        <strain evidence="2">NBRC 108725</strain>
    </source>
</reference>
<gene>
    <name evidence="1" type="ORF">GCM10025866_22920</name>
</gene>
<sequence length="97" mass="11051">MPRSNRPRGARKDDEDELDLARLKAGWRRTEVRRGSAWNVQPISEANALKEYRCPGCGNVVDPGVAHLVVWRADGVLGEANDLADRRHWHTHCWRVA</sequence>
<proteinExistence type="predicted"/>
<protein>
    <recommendedName>
        <fullName evidence="3">ATP/GTP-binding protein</fullName>
    </recommendedName>
</protein>
<keyword evidence="2" id="KW-1185">Reference proteome</keyword>
<evidence type="ECO:0000313" key="1">
    <source>
        <dbReference type="EMBL" id="BDZ46383.1"/>
    </source>
</evidence>
<dbReference type="EMBL" id="AP027731">
    <property type="protein sequence ID" value="BDZ46383.1"/>
    <property type="molecule type" value="Genomic_DNA"/>
</dbReference>